<evidence type="ECO:0000313" key="1">
    <source>
        <dbReference type="EMBL" id="GBP82926.1"/>
    </source>
</evidence>
<accession>A0A4C1Z2W0</accession>
<evidence type="ECO:0000313" key="2">
    <source>
        <dbReference type="Proteomes" id="UP000299102"/>
    </source>
</evidence>
<comment type="caution">
    <text evidence="1">The sequence shown here is derived from an EMBL/GenBank/DDBJ whole genome shotgun (WGS) entry which is preliminary data.</text>
</comment>
<organism evidence="1 2">
    <name type="scientific">Eumeta variegata</name>
    <name type="common">Bagworm moth</name>
    <name type="synonym">Eumeta japonica</name>
    <dbReference type="NCBI Taxonomy" id="151549"/>
    <lineage>
        <taxon>Eukaryota</taxon>
        <taxon>Metazoa</taxon>
        <taxon>Ecdysozoa</taxon>
        <taxon>Arthropoda</taxon>
        <taxon>Hexapoda</taxon>
        <taxon>Insecta</taxon>
        <taxon>Pterygota</taxon>
        <taxon>Neoptera</taxon>
        <taxon>Endopterygota</taxon>
        <taxon>Lepidoptera</taxon>
        <taxon>Glossata</taxon>
        <taxon>Ditrysia</taxon>
        <taxon>Tineoidea</taxon>
        <taxon>Psychidae</taxon>
        <taxon>Oiketicinae</taxon>
        <taxon>Eumeta</taxon>
    </lineage>
</organism>
<name>A0A4C1Z2W0_EUMVA</name>
<protein>
    <submittedName>
        <fullName evidence="1">Uncharacterized protein</fullName>
    </submittedName>
</protein>
<proteinExistence type="predicted"/>
<keyword evidence="2" id="KW-1185">Reference proteome</keyword>
<reference evidence="1 2" key="1">
    <citation type="journal article" date="2019" name="Commun. Biol.">
        <title>The bagworm genome reveals a unique fibroin gene that provides high tensile strength.</title>
        <authorList>
            <person name="Kono N."/>
            <person name="Nakamura H."/>
            <person name="Ohtoshi R."/>
            <person name="Tomita M."/>
            <person name="Numata K."/>
            <person name="Arakawa K."/>
        </authorList>
    </citation>
    <scope>NUCLEOTIDE SEQUENCE [LARGE SCALE GENOMIC DNA]</scope>
</reference>
<dbReference type="EMBL" id="BGZK01001594">
    <property type="protein sequence ID" value="GBP82926.1"/>
    <property type="molecule type" value="Genomic_DNA"/>
</dbReference>
<dbReference type="AlphaFoldDB" id="A0A4C1Z2W0"/>
<gene>
    <name evidence="1" type="ORF">EVAR_25559_1</name>
</gene>
<sequence>MTSVFDSPIVGSTPVHAGMNSSEFGFDARGRLRTLALTSFITRSSRNYFAYAKYIALQLVVAASGVEFRFIAIRESAFRVLYLRATPWPPSALSARRAASSRLARRQPPLFLPLAAARRLVAAASAAISRSPSQPAPALLLLMRIDHRLLPGSCGLIPGFVDVRCATARSLAEMGYECPRVISRSSCVQLPPPVARHGALPGVRTRAGPSHQLGVVRREALYWLVVRGGDDGFG</sequence>
<dbReference type="Proteomes" id="UP000299102">
    <property type="component" value="Unassembled WGS sequence"/>
</dbReference>